<name>A0ABV6HM22_9SPHI</name>
<dbReference type="Gene3D" id="3.40.30.10">
    <property type="entry name" value="Glutaredoxin"/>
    <property type="match status" value="1"/>
</dbReference>
<accession>A0ABV6HM22</accession>
<dbReference type="InterPro" id="IPR013766">
    <property type="entry name" value="Thioredoxin_domain"/>
</dbReference>
<reference evidence="4 5" key="1">
    <citation type="submission" date="2024-09" db="EMBL/GenBank/DDBJ databases">
        <authorList>
            <person name="Sun Q."/>
            <person name="Mori K."/>
        </authorList>
    </citation>
    <scope>NUCLEOTIDE SEQUENCE [LARGE SCALE GENOMIC DNA]</scope>
    <source>
        <strain evidence="4 5">CCM 7765</strain>
    </source>
</reference>
<dbReference type="CDD" id="cd02968">
    <property type="entry name" value="SCO"/>
    <property type="match status" value="1"/>
</dbReference>
<dbReference type="SUPFAM" id="SSF52833">
    <property type="entry name" value="Thioredoxin-like"/>
    <property type="match status" value="1"/>
</dbReference>
<evidence type="ECO:0000256" key="1">
    <source>
        <dbReference type="ARBA" id="ARBA00010996"/>
    </source>
</evidence>
<keyword evidence="5" id="KW-1185">Reference proteome</keyword>
<dbReference type="Pfam" id="PF02630">
    <property type="entry name" value="SCO1-SenC"/>
    <property type="match status" value="1"/>
</dbReference>
<evidence type="ECO:0000259" key="3">
    <source>
        <dbReference type="PROSITE" id="PS51352"/>
    </source>
</evidence>
<sequence>MNKYLIFVLSLLVWGCGQKGQQRLPILGEREPVTKEVDGKTVTDTLYQTIPTFSFINQDSTIVTDKDFDNSIYVADFFFTSCPSICPVMSKNLLKVLNKYQGNEEVKILSHSIDTKYDTPWVLKRYANKLGVKGNQWQFVHGTQRDIYGIADKYMVYAKEDAQAPGGFEHQGWLILVDKEKRIRGAYDGTDDNQVAQLMQDMDILLGEYKGGHEK</sequence>
<dbReference type="InterPro" id="IPR003782">
    <property type="entry name" value="SCO1/SenC"/>
</dbReference>
<evidence type="ECO:0000313" key="5">
    <source>
        <dbReference type="Proteomes" id="UP001589774"/>
    </source>
</evidence>
<evidence type="ECO:0000313" key="4">
    <source>
        <dbReference type="EMBL" id="MFC0319165.1"/>
    </source>
</evidence>
<dbReference type="InterPro" id="IPR036249">
    <property type="entry name" value="Thioredoxin-like_sf"/>
</dbReference>
<organism evidence="4 5">
    <name type="scientific">Olivibacter oleidegradans</name>
    <dbReference type="NCBI Taxonomy" id="760123"/>
    <lineage>
        <taxon>Bacteria</taxon>
        <taxon>Pseudomonadati</taxon>
        <taxon>Bacteroidota</taxon>
        <taxon>Sphingobacteriia</taxon>
        <taxon>Sphingobacteriales</taxon>
        <taxon>Sphingobacteriaceae</taxon>
        <taxon>Olivibacter</taxon>
    </lineage>
</organism>
<dbReference type="PROSITE" id="PS51352">
    <property type="entry name" value="THIOREDOXIN_2"/>
    <property type="match status" value="1"/>
</dbReference>
<feature type="domain" description="Thioredoxin" evidence="3">
    <location>
        <begin position="44"/>
        <end position="207"/>
    </location>
</feature>
<evidence type="ECO:0000256" key="2">
    <source>
        <dbReference type="ARBA" id="ARBA00023008"/>
    </source>
</evidence>
<comment type="caution">
    <text evidence="4">The sequence shown here is derived from an EMBL/GenBank/DDBJ whole genome shotgun (WGS) entry which is preliminary data.</text>
</comment>
<comment type="similarity">
    <text evidence="1">Belongs to the SCO1/2 family.</text>
</comment>
<dbReference type="Proteomes" id="UP001589774">
    <property type="component" value="Unassembled WGS sequence"/>
</dbReference>
<protein>
    <submittedName>
        <fullName evidence="4">SCO family protein</fullName>
    </submittedName>
</protein>
<dbReference type="EMBL" id="JBHLWO010000002">
    <property type="protein sequence ID" value="MFC0319165.1"/>
    <property type="molecule type" value="Genomic_DNA"/>
</dbReference>
<proteinExistence type="inferred from homology"/>
<dbReference type="PANTHER" id="PTHR12151">
    <property type="entry name" value="ELECTRON TRANSPORT PROTIN SCO1/SENC FAMILY MEMBER"/>
    <property type="match status" value="1"/>
</dbReference>
<gene>
    <name evidence="4" type="ORF">ACFFI0_12650</name>
</gene>
<dbReference type="PANTHER" id="PTHR12151:SF25">
    <property type="entry name" value="LINALOOL DEHYDRATASE_ISOMERASE DOMAIN-CONTAINING PROTEIN"/>
    <property type="match status" value="1"/>
</dbReference>
<dbReference type="RefSeq" id="WP_013666607.1">
    <property type="nucleotide sequence ID" value="NZ_JBHLWO010000002.1"/>
</dbReference>
<keyword evidence="2" id="KW-0186">Copper</keyword>